<sequence>YNSALRHPMFFTQNLSKPPFPIPHIASQGWSPVAIGYIMEQQRAMNAEPKTKL</sequence>
<evidence type="ECO:0000313" key="1">
    <source>
        <dbReference type="EMBL" id="KAH7082388.1"/>
    </source>
</evidence>
<organism evidence="1 2">
    <name type="scientific">Paraphoma chrysanthemicola</name>
    <dbReference type="NCBI Taxonomy" id="798071"/>
    <lineage>
        <taxon>Eukaryota</taxon>
        <taxon>Fungi</taxon>
        <taxon>Dikarya</taxon>
        <taxon>Ascomycota</taxon>
        <taxon>Pezizomycotina</taxon>
        <taxon>Dothideomycetes</taxon>
        <taxon>Pleosporomycetidae</taxon>
        <taxon>Pleosporales</taxon>
        <taxon>Pleosporineae</taxon>
        <taxon>Phaeosphaeriaceae</taxon>
        <taxon>Paraphoma</taxon>
    </lineage>
</organism>
<dbReference type="Proteomes" id="UP000813461">
    <property type="component" value="Unassembled WGS sequence"/>
</dbReference>
<keyword evidence="2" id="KW-1185">Reference proteome</keyword>
<dbReference type="OrthoDB" id="3535086at2759"/>
<accession>A0A8K0VVY4</accession>
<evidence type="ECO:0000313" key="2">
    <source>
        <dbReference type="Proteomes" id="UP000813461"/>
    </source>
</evidence>
<reference evidence="1" key="1">
    <citation type="journal article" date="2021" name="Nat. Commun.">
        <title>Genetic determinants of endophytism in the Arabidopsis root mycobiome.</title>
        <authorList>
            <person name="Mesny F."/>
            <person name="Miyauchi S."/>
            <person name="Thiergart T."/>
            <person name="Pickel B."/>
            <person name="Atanasova L."/>
            <person name="Karlsson M."/>
            <person name="Huettel B."/>
            <person name="Barry K.W."/>
            <person name="Haridas S."/>
            <person name="Chen C."/>
            <person name="Bauer D."/>
            <person name="Andreopoulos W."/>
            <person name="Pangilinan J."/>
            <person name="LaButti K."/>
            <person name="Riley R."/>
            <person name="Lipzen A."/>
            <person name="Clum A."/>
            <person name="Drula E."/>
            <person name="Henrissat B."/>
            <person name="Kohler A."/>
            <person name="Grigoriev I.V."/>
            <person name="Martin F.M."/>
            <person name="Hacquard S."/>
        </authorList>
    </citation>
    <scope>NUCLEOTIDE SEQUENCE</scope>
    <source>
        <strain evidence="1">MPI-SDFR-AT-0120</strain>
    </source>
</reference>
<name>A0A8K0VVY4_9PLEO</name>
<dbReference type="AlphaFoldDB" id="A0A8K0VVY4"/>
<dbReference type="EMBL" id="JAGMVJ010000014">
    <property type="protein sequence ID" value="KAH7082388.1"/>
    <property type="molecule type" value="Genomic_DNA"/>
</dbReference>
<proteinExistence type="predicted"/>
<feature type="non-terminal residue" evidence="1">
    <location>
        <position position="1"/>
    </location>
</feature>
<comment type="caution">
    <text evidence="1">The sequence shown here is derived from an EMBL/GenBank/DDBJ whole genome shotgun (WGS) entry which is preliminary data.</text>
</comment>
<protein>
    <submittedName>
        <fullName evidence="1">Uncharacterized protein</fullName>
    </submittedName>
</protein>
<gene>
    <name evidence="1" type="ORF">FB567DRAFT_448161</name>
</gene>